<dbReference type="EMBL" id="UYJE01006279">
    <property type="protein sequence ID" value="VDI44583.1"/>
    <property type="molecule type" value="Genomic_DNA"/>
</dbReference>
<dbReference type="InterPro" id="IPR036056">
    <property type="entry name" value="Fibrinogen-like_C"/>
</dbReference>
<dbReference type="Gene3D" id="3.90.215.10">
    <property type="entry name" value="Gamma Fibrinogen, chain A, domain 1"/>
    <property type="match status" value="1"/>
</dbReference>
<sequence>MLNVPRLISACILLADFVVTNPNKRVKGGKRNRSFDNIYKTGNALRQFTNTNAFSCLALCSDDIDCRSVAYNLNDGRCQEFNRDFTNQPVVGTNQVGWRHFDVSKGAACKDRPPTARDCDDVQSQGYTCSGVYTISLVPGKSVNVLCDLQTAGGRWTIFQHRKDGSVNFDMNWFSYKIGFGDPHTEGWLGNDNLYRLTSSHKTELLILMEAWDGVWKYASYSEFYINPEADKYRLRVSGFSGTAGDSLMHMMSFTSPQGGQQFSTRDSDNDAWPLRCNPTHHRGGFWFNKCGASDLNGIYYSSAVDIPASCNWYTFSKNRQSLKTIFMMVRKV</sequence>
<dbReference type="Gene3D" id="4.10.530.10">
    <property type="entry name" value="Gamma-fibrinogen Carboxyl Terminal Fragment, domain 2"/>
    <property type="match status" value="1"/>
</dbReference>
<dbReference type="SUPFAM" id="SSF57414">
    <property type="entry name" value="Hairpin loop containing domain-like"/>
    <property type="match status" value="1"/>
</dbReference>
<dbReference type="PROSITE" id="PS51406">
    <property type="entry name" value="FIBRINOGEN_C_2"/>
    <property type="match status" value="1"/>
</dbReference>
<organism evidence="3 4">
    <name type="scientific">Mytilus galloprovincialis</name>
    <name type="common">Mediterranean mussel</name>
    <dbReference type="NCBI Taxonomy" id="29158"/>
    <lineage>
        <taxon>Eukaryota</taxon>
        <taxon>Metazoa</taxon>
        <taxon>Spiralia</taxon>
        <taxon>Lophotrochozoa</taxon>
        <taxon>Mollusca</taxon>
        <taxon>Bivalvia</taxon>
        <taxon>Autobranchia</taxon>
        <taxon>Pteriomorphia</taxon>
        <taxon>Mytilida</taxon>
        <taxon>Mytiloidea</taxon>
        <taxon>Mytilidae</taxon>
        <taxon>Mytilinae</taxon>
        <taxon>Mytilus</taxon>
    </lineage>
</organism>
<keyword evidence="4" id="KW-1185">Reference proteome</keyword>
<dbReference type="Pfam" id="PF00147">
    <property type="entry name" value="Fibrinogen_C"/>
    <property type="match status" value="1"/>
</dbReference>
<dbReference type="SMART" id="SM00186">
    <property type="entry name" value="FBG"/>
    <property type="match status" value="1"/>
</dbReference>
<dbReference type="InterPro" id="IPR050373">
    <property type="entry name" value="Fibrinogen_C-term_domain"/>
</dbReference>
<dbReference type="InterPro" id="IPR003609">
    <property type="entry name" value="Pan_app"/>
</dbReference>
<dbReference type="InterPro" id="IPR014716">
    <property type="entry name" value="Fibrinogen_a/b/g_C_1"/>
</dbReference>
<reference evidence="3" key="1">
    <citation type="submission" date="2018-11" db="EMBL/GenBank/DDBJ databases">
        <authorList>
            <person name="Alioto T."/>
            <person name="Alioto T."/>
        </authorList>
    </citation>
    <scope>NUCLEOTIDE SEQUENCE</scope>
</reference>
<comment type="caution">
    <text evidence="3">The sequence shown here is derived from an EMBL/GenBank/DDBJ whole genome shotgun (WGS) entry which is preliminary data.</text>
</comment>
<evidence type="ECO:0000313" key="3">
    <source>
        <dbReference type="EMBL" id="VDI44583.1"/>
    </source>
</evidence>
<dbReference type="SUPFAM" id="SSF56496">
    <property type="entry name" value="Fibrinogen C-terminal domain-like"/>
    <property type="match status" value="1"/>
</dbReference>
<dbReference type="Proteomes" id="UP000596742">
    <property type="component" value="Unassembled WGS sequence"/>
</dbReference>
<dbReference type="InterPro" id="IPR002181">
    <property type="entry name" value="Fibrinogen_a/b/g_C_dom"/>
</dbReference>
<dbReference type="PANTHER" id="PTHR19143">
    <property type="entry name" value="FIBRINOGEN/TENASCIN/ANGIOPOEITIN"/>
    <property type="match status" value="1"/>
</dbReference>
<evidence type="ECO:0000259" key="2">
    <source>
        <dbReference type="PROSITE" id="PS51406"/>
    </source>
</evidence>
<dbReference type="Pfam" id="PF00024">
    <property type="entry name" value="PAN_1"/>
    <property type="match status" value="1"/>
</dbReference>
<dbReference type="AlphaFoldDB" id="A0A8B6F7C1"/>
<keyword evidence="1" id="KW-0732">Signal</keyword>
<evidence type="ECO:0000313" key="4">
    <source>
        <dbReference type="Proteomes" id="UP000596742"/>
    </source>
</evidence>
<protein>
    <recommendedName>
        <fullName evidence="2">Fibrinogen C-terminal domain-containing protein</fullName>
    </recommendedName>
</protein>
<gene>
    <name evidence="3" type="ORF">MGAL_10B089281</name>
</gene>
<feature type="chain" id="PRO_5032423962" description="Fibrinogen C-terminal domain-containing protein" evidence="1">
    <location>
        <begin position="21"/>
        <end position="333"/>
    </location>
</feature>
<feature type="domain" description="Fibrinogen C-terminal" evidence="2">
    <location>
        <begin position="110"/>
        <end position="333"/>
    </location>
</feature>
<dbReference type="OrthoDB" id="7940501at2759"/>
<name>A0A8B6F7C1_MYTGA</name>
<proteinExistence type="predicted"/>
<accession>A0A8B6F7C1</accession>
<evidence type="ECO:0000256" key="1">
    <source>
        <dbReference type="SAM" id="SignalP"/>
    </source>
</evidence>
<feature type="signal peptide" evidence="1">
    <location>
        <begin position="1"/>
        <end position="20"/>
    </location>
</feature>
<dbReference type="CDD" id="cd00087">
    <property type="entry name" value="FReD"/>
    <property type="match status" value="1"/>
</dbReference>
<dbReference type="GO" id="GO:0005615">
    <property type="term" value="C:extracellular space"/>
    <property type="evidence" value="ECO:0007669"/>
    <property type="project" value="TreeGrafter"/>
</dbReference>